<dbReference type="EMBL" id="AP009384">
    <property type="protein sequence ID" value="BAF90499.1"/>
    <property type="molecule type" value="Genomic_DNA"/>
</dbReference>
<dbReference type="KEGG" id="azc:AZC_4501"/>
<keyword evidence="2" id="KW-0812">Transmembrane</keyword>
<protein>
    <recommendedName>
        <fullName evidence="5">DUF2628 domain-containing protein</fullName>
    </recommendedName>
</protein>
<dbReference type="RefSeq" id="WP_012173020.1">
    <property type="nucleotide sequence ID" value="NC_009937.1"/>
</dbReference>
<organism evidence="3 4">
    <name type="scientific">Azorhizobium caulinodans (strain ATCC 43989 / DSM 5975 / JCM 20966 / LMG 6465 / NBRC 14845 / NCIMB 13405 / ORS 571)</name>
    <dbReference type="NCBI Taxonomy" id="438753"/>
    <lineage>
        <taxon>Bacteria</taxon>
        <taxon>Pseudomonadati</taxon>
        <taxon>Pseudomonadota</taxon>
        <taxon>Alphaproteobacteria</taxon>
        <taxon>Hyphomicrobiales</taxon>
        <taxon>Xanthobacteraceae</taxon>
        <taxon>Azorhizobium</taxon>
    </lineage>
</organism>
<sequence>MASWTVLTKTDAGDTPLRAAERVVFVRERFSWAALFLAPFVLLRYRLWLVFAAYVIVSVMLAVAELRFGLRESVETAVMVGFHVLIALELPSMRIRKLLWLGYEEAGCVVGRDQAEAELRFFSEWTPPAARGAGSSAVPPSTPRTGRAPSQPGPVIGSFSEPYAP</sequence>
<name>A8HYU6_AZOC5</name>
<evidence type="ECO:0000313" key="3">
    <source>
        <dbReference type="EMBL" id="BAF90499.1"/>
    </source>
</evidence>
<feature type="region of interest" description="Disordered" evidence="1">
    <location>
        <begin position="127"/>
        <end position="165"/>
    </location>
</feature>
<reference evidence="3 4" key="4">
    <citation type="journal article" date="2009" name="Appl. Environ. Microbiol.">
        <title>Comparative genome-wide transcriptional profiling of Azorhizobium caulinodans ORS571 grown under free-living and symbiotic conditions.</title>
        <authorList>
            <person name="Tsukada S."/>
            <person name="Aono T."/>
            <person name="Akiba N."/>
            <person name="Lee KB."/>
            <person name="Liu CT."/>
            <person name="Toyazaki H."/>
            <person name="Oyaizu H."/>
        </authorList>
    </citation>
    <scope>NUCLEOTIDE SEQUENCE [LARGE SCALE GENOMIC DNA]</scope>
    <source>
        <strain evidence="4">ATCC 43989 / DSM 5975 / JCM 20966 / LMG 6465 / NBRC 14845 / NCIMB 13405 / ORS 571</strain>
    </source>
</reference>
<feature type="transmembrane region" description="Helical" evidence="2">
    <location>
        <begin position="45"/>
        <end position="64"/>
    </location>
</feature>
<evidence type="ECO:0000313" key="4">
    <source>
        <dbReference type="Proteomes" id="UP000000270"/>
    </source>
</evidence>
<reference evidence="3 4" key="3">
    <citation type="journal article" date="2008" name="BMC Genomics">
        <title>The genome of the versatile nitrogen fixer Azorhizobium caulinodans ORS571.</title>
        <authorList>
            <person name="Lee KB."/>
            <person name="Backer P.D."/>
            <person name="Aono T."/>
            <person name="Liu CT."/>
            <person name="Suzuki S."/>
            <person name="Suzuki T."/>
            <person name="Kaneko T."/>
            <person name="Yamada M."/>
            <person name="Tabata S."/>
            <person name="Kupfer D.M."/>
            <person name="Najar F.Z."/>
            <person name="Wiley G.B."/>
            <person name="Roe B."/>
            <person name="Binnewies T.T."/>
            <person name="Ussery D.W."/>
            <person name="D'Haeze W."/>
            <person name="Herder J.D."/>
            <person name="Gevers D."/>
            <person name="Vereecke D."/>
            <person name="Holsters M."/>
            <person name="Oyaizu H."/>
        </authorList>
    </citation>
    <scope>NUCLEOTIDE SEQUENCE [LARGE SCALE GENOMIC DNA]</scope>
    <source>
        <strain evidence="4">ATCC 43989 / DSM 5975 / JCM 20966 / LMG 6465 / NBRC 14845 / NCIMB 13405 / ORS 571</strain>
    </source>
</reference>
<reference evidence="3 4" key="1">
    <citation type="journal article" date="2007" name="Appl. Environ. Microbiol.">
        <title>Rhizobial factors required for stem nodule maturation and maintenance in Sesbania rostrata-Azorhizobium caulinodans ORS571 symbiosis.</title>
        <authorList>
            <person name="Suzuki S."/>
            <person name="Aono T."/>
            <person name="Lee KB."/>
            <person name="Suzuki T."/>
            <person name="Liu CT."/>
            <person name="Miwa H."/>
            <person name="Wakao S."/>
            <person name="Iki T."/>
            <person name="Oyaizu H."/>
        </authorList>
    </citation>
    <scope>NUCLEOTIDE SEQUENCE [LARGE SCALE GENOMIC DNA]</scope>
    <source>
        <strain evidence="4">ATCC 43989 / DSM 5975 / JCM 20966 / LMG 6465 / NBRC 14845 / NCIMB 13405 / ORS 571</strain>
    </source>
</reference>
<reference evidence="3 4" key="5">
    <citation type="journal article" date="2010" name="Appl. Environ. Microbiol.">
        <title>phrR-like gene praR of Azorhizobium caulinodans ORS571 is essential for symbiosis with Sesbania rostrata and is involved in expression of reb genes.</title>
        <authorList>
            <person name="Akiba N."/>
            <person name="Aono T."/>
            <person name="Toyazaki H."/>
            <person name="Sato S."/>
            <person name="Oyaizu H."/>
        </authorList>
    </citation>
    <scope>NUCLEOTIDE SEQUENCE [LARGE SCALE GENOMIC DNA]</scope>
    <source>
        <strain evidence="4">ATCC 43989 / DSM 5975 / JCM 20966 / LMG 6465 / NBRC 14845 / NCIMB 13405 / ORS 571</strain>
    </source>
</reference>
<dbReference type="InterPro" id="IPR024399">
    <property type="entry name" value="DUF2628"/>
</dbReference>
<dbReference type="Proteomes" id="UP000000270">
    <property type="component" value="Chromosome"/>
</dbReference>
<dbReference type="AlphaFoldDB" id="A8HYU6"/>
<evidence type="ECO:0008006" key="5">
    <source>
        <dbReference type="Google" id="ProtNLM"/>
    </source>
</evidence>
<gene>
    <name evidence="3" type="ordered locus">AZC_4501</name>
</gene>
<keyword evidence="2" id="KW-1133">Transmembrane helix</keyword>
<evidence type="ECO:0000256" key="2">
    <source>
        <dbReference type="SAM" id="Phobius"/>
    </source>
</evidence>
<reference evidence="4" key="2">
    <citation type="submission" date="2007-04" db="EMBL/GenBank/DDBJ databases">
        <title>Complete genome sequence of the nitrogen-fixing bacterium Azorhizobium caulinodans ORS571.</title>
        <authorList>
            <person name="Lee K.B."/>
            <person name="Backer P.D."/>
            <person name="Aono T."/>
            <person name="Liu C.T."/>
            <person name="Suzuki S."/>
            <person name="Suzuki T."/>
            <person name="Kaneko T."/>
            <person name="Yamada M."/>
            <person name="Tabata S."/>
            <person name="Kupfer D.M."/>
            <person name="Najar F.Z."/>
            <person name="Wiley G.B."/>
            <person name="Roe B."/>
            <person name="Binnewies T."/>
            <person name="Ussery D."/>
            <person name="Vereecke D."/>
            <person name="Gevers D."/>
            <person name="Holsters M."/>
            <person name="Oyaizu H."/>
        </authorList>
    </citation>
    <scope>NUCLEOTIDE SEQUENCE [LARGE SCALE GENOMIC DNA]</scope>
    <source>
        <strain evidence="4">ATCC 43989 / DSM 5975 / JCM 20966 / LMG 6465 / NBRC 14845 / NCIMB 13405 / ORS 571</strain>
    </source>
</reference>
<reference evidence="3 4" key="6">
    <citation type="journal article" date="2011" name="Appl. Environ. Microbiol.">
        <title>Involvement of the azorhizobial chromosome partition gene (parA) in the onset of bacteroid differentiation during Sesbania rostrata stem nodule development.</title>
        <authorList>
            <person name="Liu CT."/>
            <person name="Lee KB."/>
            <person name="Wang YS."/>
            <person name="Peng MH."/>
            <person name="Lee KT."/>
            <person name="Suzuki S."/>
            <person name="Suzuki T."/>
            <person name="Oyaizu H."/>
        </authorList>
    </citation>
    <scope>NUCLEOTIDE SEQUENCE [LARGE SCALE GENOMIC DNA]</scope>
    <source>
        <strain evidence="4">ATCC 43989 / DSM 5975 / JCM 20966 / LMG 6465 / NBRC 14845 / NCIMB 13405 / ORS 571</strain>
    </source>
</reference>
<dbReference type="eggNOG" id="ENOG50331PK">
    <property type="taxonomic scope" value="Bacteria"/>
</dbReference>
<keyword evidence="4" id="KW-1185">Reference proteome</keyword>
<dbReference type="Pfam" id="PF10947">
    <property type="entry name" value="DUF2628"/>
    <property type="match status" value="1"/>
</dbReference>
<proteinExistence type="predicted"/>
<accession>A8HYU6</accession>
<dbReference type="HOGENOM" id="CLU_128171_0_0_5"/>
<dbReference type="STRING" id="438753.AZC_4501"/>
<evidence type="ECO:0000256" key="1">
    <source>
        <dbReference type="SAM" id="MobiDB-lite"/>
    </source>
</evidence>
<keyword evidence="2" id="KW-0472">Membrane</keyword>